<gene>
    <name evidence="2" type="ORF">B0T24DRAFT_627369</name>
</gene>
<protein>
    <submittedName>
        <fullName evidence="2">Uncharacterized protein</fullName>
    </submittedName>
</protein>
<organism evidence="2 3">
    <name type="scientific">Lasiosphaeria ovina</name>
    <dbReference type="NCBI Taxonomy" id="92902"/>
    <lineage>
        <taxon>Eukaryota</taxon>
        <taxon>Fungi</taxon>
        <taxon>Dikarya</taxon>
        <taxon>Ascomycota</taxon>
        <taxon>Pezizomycotina</taxon>
        <taxon>Sordariomycetes</taxon>
        <taxon>Sordariomycetidae</taxon>
        <taxon>Sordariales</taxon>
        <taxon>Lasiosphaeriaceae</taxon>
        <taxon>Lasiosphaeria</taxon>
    </lineage>
</organism>
<evidence type="ECO:0000313" key="3">
    <source>
        <dbReference type="Proteomes" id="UP001287356"/>
    </source>
</evidence>
<accession>A0AAE0K6F5</accession>
<feature type="region of interest" description="Disordered" evidence="1">
    <location>
        <begin position="127"/>
        <end position="168"/>
    </location>
</feature>
<dbReference type="AlphaFoldDB" id="A0AAE0K6F5"/>
<proteinExistence type="predicted"/>
<reference evidence="2" key="2">
    <citation type="submission" date="2023-06" db="EMBL/GenBank/DDBJ databases">
        <authorList>
            <consortium name="Lawrence Berkeley National Laboratory"/>
            <person name="Haridas S."/>
            <person name="Hensen N."/>
            <person name="Bonometti L."/>
            <person name="Westerberg I."/>
            <person name="Brannstrom I.O."/>
            <person name="Guillou S."/>
            <person name="Cros-Aarteil S."/>
            <person name="Calhoun S."/>
            <person name="Kuo A."/>
            <person name="Mondo S."/>
            <person name="Pangilinan J."/>
            <person name="Riley R."/>
            <person name="Labutti K."/>
            <person name="Andreopoulos B."/>
            <person name="Lipzen A."/>
            <person name="Chen C."/>
            <person name="Yanf M."/>
            <person name="Daum C."/>
            <person name="Ng V."/>
            <person name="Clum A."/>
            <person name="Steindorff A."/>
            <person name="Ohm R."/>
            <person name="Martin F."/>
            <person name="Silar P."/>
            <person name="Natvig D."/>
            <person name="Lalanne C."/>
            <person name="Gautier V."/>
            <person name="Ament-Velasquez S.L."/>
            <person name="Kruys A."/>
            <person name="Hutchinson M.I."/>
            <person name="Powell A.J."/>
            <person name="Barry K."/>
            <person name="Miller A.N."/>
            <person name="Grigoriev I.V."/>
            <person name="Debuchy R."/>
            <person name="Gladieux P."/>
            <person name="Thoren M.H."/>
            <person name="Johannesson H."/>
        </authorList>
    </citation>
    <scope>NUCLEOTIDE SEQUENCE</scope>
    <source>
        <strain evidence="2">CBS 958.72</strain>
    </source>
</reference>
<evidence type="ECO:0000313" key="2">
    <source>
        <dbReference type="EMBL" id="KAK3370911.1"/>
    </source>
</evidence>
<feature type="compositionally biased region" description="Basic residues" evidence="1">
    <location>
        <begin position="134"/>
        <end position="150"/>
    </location>
</feature>
<sequence>MSRGFSSQAGLLQLPAGFSLHCRQTSLTGQSGHANGKKKSKKTTTTITTTTTTMTTTTMTATAMTATATAAVACPSCPSCPLCLGLAELGPWARPMCGWGGRFGGHRGRHRLVAASPCFCGASSVGREGSRGRSVARRRKGWARRRRSRSPRTPACVAGRTGHGHWRQ</sequence>
<reference evidence="2" key="1">
    <citation type="journal article" date="2023" name="Mol. Phylogenet. Evol.">
        <title>Genome-scale phylogeny and comparative genomics of the fungal order Sordariales.</title>
        <authorList>
            <person name="Hensen N."/>
            <person name="Bonometti L."/>
            <person name="Westerberg I."/>
            <person name="Brannstrom I.O."/>
            <person name="Guillou S."/>
            <person name="Cros-Aarteil S."/>
            <person name="Calhoun S."/>
            <person name="Haridas S."/>
            <person name="Kuo A."/>
            <person name="Mondo S."/>
            <person name="Pangilinan J."/>
            <person name="Riley R."/>
            <person name="LaButti K."/>
            <person name="Andreopoulos B."/>
            <person name="Lipzen A."/>
            <person name="Chen C."/>
            <person name="Yan M."/>
            <person name="Daum C."/>
            <person name="Ng V."/>
            <person name="Clum A."/>
            <person name="Steindorff A."/>
            <person name="Ohm R.A."/>
            <person name="Martin F."/>
            <person name="Silar P."/>
            <person name="Natvig D.O."/>
            <person name="Lalanne C."/>
            <person name="Gautier V."/>
            <person name="Ament-Velasquez S.L."/>
            <person name="Kruys A."/>
            <person name="Hutchinson M.I."/>
            <person name="Powell A.J."/>
            <person name="Barry K."/>
            <person name="Miller A.N."/>
            <person name="Grigoriev I.V."/>
            <person name="Debuchy R."/>
            <person name="Gladieux P."/>
            <person name="Hiltunen Thoren M."/>
            <person name="Johannesson H."/>
        </authorList>
    </citation>
    <scope>NUCLEOTIDE SEQUENCE</scope>
    <source>
        <strain evidence="2">CBS 958.72</strain>
    </source>
</reference>
<comment type="caution">
    <text evidence="2">The sequence shown here is derived from an EMBL/GenBank/DDBJ whole genome shotgun (WGS) entry which is preliminary data.</text>
</comment>
<dbReference type="Proteomes" id="UP001287356">
    <property type="component" value="Unassembled WGS sequence"/>
</dbReference>
<name>A0AAE0K6F5_9PEZI</name>
<dbReference type="EMBL" id="JAULSN010000005">
    <property type="protein sequence ID" value="KAK3370911.1"/>
    <property type="molecule type" value="Genomic_DNA"/>
</dbReference>
<keyword evidence="3" id="KW-1185">Reference proteome</keyword>
<evidence type="ECO:0000256" key="1">
    <source>
        <dbReference type="SAM" id="MobiDB-lite"/>
    </source>
</evidence>